<dbReference type="GO" id="GO:0008168">
    <property type="term" value="F:methyltransferase activity"/>
    <property type="evidence" value="ECO:0007669"/>
    <property type="project" value="UniProtKB-KW"/>
</dbReference>
<evidence type="ECO:0000256" key="3">
    <source>
        <dbReference type="ARBA" id="ARBA00022691"/>
    </source>
</evidence>
<dbReference type="Pfam" id="PF13649">
    <property type="entry name" value="Methyltransf_25"/>
    <property type="match status" value="1"/>
</dbReference>
<evidence type="ECO:0000313" key="6">
    <source>
        <dbReference type="Proteomes" id="UP000252387"/>
    </source>
</evidence>
<feature type="domain" description="Methyltransferase" evidence="4">
    <location>
        <begin position="52"/>
        <end position="141"/>
    </location>
</feature>
<dbReference type="InterPro" id="IPR029063">
    <property type="entry name" value="SAM-dependent_MTases_sf"/>
</dbReference>
<sequence length="232" mass="26036">MNWNPDEHYKSRKVASEYDRKRFASIPGRVFNHLEKRAITKCFASLPKGCIIADAPCGTGRLAEPLLAAGYRVHGLDISDEMLEMARQRLLRFPDRFACEVVDVKASRPSEPLYDAALCARVLMHFPLDQQIEFLTGVAKLSRSIVVINHSLDSSYQRFRRRVKHWLGNQASANHPVSNAEIKVLLQQSGLREMQRYRLVSLVSEAIYIVAERIAPAPAPAQAKPQTAAAVS</sequence>
<keyword evidence="6" id="KW-1185">Reference proteome</keyword>
<dbReference type="InterPro" id="IPR041698">
    <property type="entry name" value="Methyltransf_25"/>
</dbReference>
<keyword evidence="1 5" id="KW-0489">Methyltransferase</keyword>
<gene>
    <name evidence="5" type="ORF">DEO45_09280</name>
</gene>
<dbReference type="GO" id="GO:0032259">
    <property type="term" value="P:methylation"/>
    <property type="evidence" value="ECO:0007669"/>
    <property type="project" value="UniProtKB-KW"/>
</dbReference>
<keyword evidence="2 5" id="KW-0808">Transferase</keyword>
<dbReference type="SUPFAM" id="SSF53335">
    <property type="entry name" value="S-adenosyl-L-methionine-dependent methyltransferases"/>
    <property type="match status" value="1"/>
</dbReference>
<evidence type="ECO:0000256" key="1">
    <source>
        <dbReference type="ARBA" id="ARBA00022603"/>
    </source>
</evidence>
<accession>A0A368KHY6</accession>
<dbReference type="OrthoDB" id="9804086at2"/>
<comment type="caution">
    <text evidence="5">The sequence shown here is derived from an EMBL/GenBank/DDBJ whole genome shotgun (WGS) entry which is preliminary data.</text>
</comment>
<dbReference type="Proteomes" id="UP000252387">
    <property type="component" value="Unassembled WGS sequence"/>
</dbReference>
<dbReference type="PANTHER" id="PTHR43464:SF19">
    <property type="entry name" value="UBIQUINONE BIOSYNTHESIS O-METHYLTRANSFERASE, MITOCHONDRIAL"/>
    <property type="match status" value="1"/>
</dbReference>
<dbReference type="Gene3D" id="3.40.50.150">
    <property type="entry name" value="Vaccinia Virus protein VP39"/>
    <property type="match status" value="1"/>
</dbReference>
<protein>
    <submittedName>
        <fullName evidence="5">Class I SAM-dependent methyltransferase</fullName>
    </submittedName>
</protein>
<keyword evidence="3" id="KW-0949">S-adenosyl-L-methionine</keyword>
<dbReference type="AlphaFoldDB" id="A0A368KHY6"/>
<evidence type="ECO:0000313" key="5">
    <source>
        <dbReference type="EMBL" id="RCS30313.1"/>
    </source>
</evidence>
<dbReference type="EMBL" id="QFWQ01000005">
    <property type="protein sequence ID" value="RCS30313.1"/>
    <property type="molecule type" value="Genomic_DNA"/>
</dbReference>
<name>A0A368KHY6_9GAMM</name>
<dbReference type="CDD" id="cd02440">
    <property type="entry name" value="AdoMet_MTases"/>
    <property type="match status" value="1"/>
</dbReference>
<dbReference type="PANTHER" id="PTHR43464">
    <property type="entry name" value="METHYLTRANSFERASE"/>
    <property type="match status" value="1"/>
</dbReference>
<evidence type="ECO:0000259" key="4">
    <source>
        <dbReference type="Pfam" id="PF13649"/>
    </source>
</evidence>
<proteinExistence type="predicted"/>
<organism evidence="5 6">
    <name type="scientific">Rhodanobacter denitrificans</name>
    <dbReference type="NCBI Taxonomy" id="666685"/>
    <lineage>
        <taxon>Bacteria</taxon>
        <taxon>Pseudomonadati</taxon>
        <taxon>Pseudomonadota</taxon>
        <taxon>Gammaproteobacteria</taxon>
        <taxon>Lysobacterales</taxon>
        <taxon>Rhodanobacteraceae</taxon>
        <taxon>Rhodanobacter</taxon>
    </lineage>
</organism>
<reference evidence="5 6" key="1">
    <citation type="submission" date="2018-05" db="EMBL/GenBank/DDBJ databases">
        <title>Draft genome sequence of Rhodanobacter denitrificans Yn1 isolated from gold copper mine.</title>
        <authorList>
            <person name="Yang N."/>
            <person name="Mazhar H.S."/>
            <person name="Rensing C."/>
        </authorList>
    </citation>
    <scope>NUCLEOTIDE SEQUENCE [LARGE SCALE GENOMIC DNA]</scope>
    <source>
        <strain evidence="5 6">Yn1</strain>
    </source>
</reference>
<evidence type="ECO:0000256" key="2">
    <source>
        <dbReference type="ARBA" id="ARBA00022679"/>
    </source>
</evidence>